<dbReference type="InterPro" id="IPR002885">
    <property type="entry name" value="PPR_rpt"/>
</dbReference>
<dbReference type="PROSITE" id="PS51375">
    <property type="entry name" value="PPR"/>
    <property type="match status" value="5"/>
</dbReference>
<name>B9RGS8_RICCO</name>
<dbReference type="GO" id="GO:0003723">
    <property type="term" value="F:RNA binding"/>
    <property type="evidence" value="ECO:0000318"/>
    <property type="project" value="GO_Central"/>
</dbReference>
<dbReference type="Gene3D" id="1.25.40.10">
    <property type="entry name" value="Tetratricopeptide repeat domain"/>
    <property type="match status" value="3"/>
</dbReference>
<dbReference type="FunCoup" id="B9RGS8">
    <property type="interactions" value="483"/>
</dbReference>
<feature type="repeat" description="PPR" evidence="2">
    <location>
        <begin position="226"/>
        <end position="260"/>
    </location>
</feature>
<dbReference type="InterPro" id="IPR011990">
    <property type="entry name" value="TPR-like_helical_dom_sf"/>
</dbReference>
<keyword evidence="4" id="KW-1185">Reference proteome</keyword>
<dbReference type="PANTHER" id="PTHR47926:SF359">
    <property type="entry name" value="PENTACOTRIPEPTIDE-REPEAT REGION OF PRORP DOMAIN-CONTAINING PROTEIN"/>
    <property type="match status" value="1"/>
</dbReference>
<protein>
    <submittedName>
        <fullName evidence="3">Pentatricopeptide repeat-containing protein, putative</fullName>
    </submittedName>
</protein>
<dbReference type="Pfam" id="PF13041">
    <property type="entry name" value="PPR_2"/>
    <property type="match status" value="3"/>
</dbReference>
<reference evidence="4" key="1">
    <citation type="journal article" date="2010" name="Nat. Biotechnol.">
        <title>Draft genome sequence of the oilseed species Ricinus communis.</title>
        <authorList>
            <person name="Chan A.P."/>
            <person name="Crabtree J."/>
            <person name="Zhao Q."/>
            <person name="Lorenzi H."/>
            <person name="Orvis J."/>
            <person name="Puiu D."/>
            <person name="Melake-Berhan A."/>
            <person name="Jones K.M."/>
            <person name="Redman J."/>
            <person name="Chen G."/>
            <person name="Cahoon E.B."/>
            <person name="Gedil M."/>
            <person name="Stanke M."/>
            <person name="Haas B.J."/>
            <person name="Wortman J.R."/>
            <person name="Fraser-Liggett C.M."/>
            <person name="Ravel J."/>
            <person name="Rabinowicz P.D."/>
        </authorList>
    </citation>
    <scope>NUCLEOTIDE SEQUENCE [LARGE SCALE GENOMIC DNA]</scope>
    <source>
        <strain evidence="4">cv. Hale</strain>
    </source>
</reference>
<evidence type="ECO:0000313" key="3">
    <source>
        <dbReference type="EMBL" id="EEF49290.1"/>
    </source>
</evidence>
<feature type="repeat" description="PPR" evidence="2">
    <location>
        <begin position="164"/>
        <end position="198"/>
    </location>
</feature>
<gene>
    <name evidence="3" type="ORF">RCOM_1443630</name>
</gene>
<feature type="repeat" description="PPR" evidence="2">
    <location>
        <begin position="94"/>
        <end position="128"/>
    </location>
</feature>
<dbReference type="FunFam" id="1.25.40.10:FF:000470">
    <property type="entry name" value="Pentatricopeptide repeat-containing protein At5g66520"/>
    <property type="match status" value="1"/>
</dbReference>
<dbReference type="FunFam" id="1.25.40.10:FF:000970">
    <property type="entry name" value="Pentatricopeptide repeat-containing protein At3g26630, chloroplastic"/>
    <property type="match status" value="1"/>
</dbReference>
<proteinExistence type="predicted"/>
<sequence length="480" mass="54539">MVACLSSAPVKNARFLNSHTHNHSNNKPKFGSQEALNLLQKGSNFTHVKLVQAKIIRNNLSDDQLLVRKLLRLCFSYQKVDYATLIFDQIQNPHTFTWNFMIRAYNYNGNSQQALLLYNLMICEGFSPDKFTFPFVIKACLDHSALDKGKEVHGFAIKTGFWKDTFLSNTLMDLYFKCGDLDYARKLFDKMAVRSVVSWTTFVAGLVACGELDTARAAFDEMPMRNVVSWTAMINGYVKNQRPQEAFELFQRMQLANVRPNGFTLVGLLRACTELGSLELGRRIHEYALENGFKVGVFLGTALIDMYSKCGSIEDAKKVFEEMQKKSLATWNSMITSLGVHGFGKEALALFAQMEEANVRPDAITFVGVLFACVNTNNVEAGYRYFKYMTEHYGITPMLEHYTCMIELYTRAAMLNEVSELVNSMPMKLNSNPAAALVWPSIIDSNAENENFFEHHEDLHCIGTPFSSQNQFWCFKWDVG</sequence>
<feature type="repeat" description="PPR" evidence="2">
    <location>
        <begin position="327"/>
        <end position="361"/>
    </location>
</feature>
<dbReference type="GO" id="GO:0009451">
    <property type="term" value="P:RNA modification"/>
    <property type="evidence" value="ECO:0000318"/>
    <property type="project" value="GO_Central"/>
</dbReference>
<dbReference type="EMBL" id="EQ973778">
    <property type="protein sequence ID" value="EEF49290.1"/>
    <property type="molecule type" value="Genomic_DNA"/>
</dbReference>
<dbReference type="eggNOG" id="KOG4197">
    <property type="taxonomic scope" value="Eukaryota"/>
</dbReference>
<organism evidence="3 4">
    <name type="scientific">Ricinus communis</name>
    <name type="common">Castor bean</name>
    <dbReference type="NCBI Taxonomy" id="3988"/>
    <lineage>
        <taxon>Eukaryota</taxon>
        <taxon>Viridiplantae</taxon>
        <taxon>Streptophyta</taxon>
        <taxon>Embryophyta</taxon>
        <taxon>Tracheophyta</taxon>
        <taxon>Spermatophyta</taxon>
        <taxon>Magnoliopsida</taxon>
        <taxon>eudicotyledons</taxon>
        <taxon>Gunneridae</taxon>
        <taxon>Pentapetalae</taxon>
        <taxon>rosids</taxon>
        <taxon>fabids</taxon>
        <taxon>Malpighiales</taxon>
        <taxon>Euphorbiaceae</taxon>
        <taxon>Acalyphoideae</taxon>
        <taxon>Acalypheae</taxon>
        <taxon>Ricinus</taxon>
    </lineage>
</organism>
<dbReference type="Proteomes" id="UP000008311">
    <property type="component" value="Unassembled WGS sequence"/>
</dbReference>
<evidence type="ECO:0000256" key="1">
    <source>
        <dbReference type="ARBA" id="ARBA00022737"/>
    </source>
</evidence>
<dbReference type="InParanoid" id="B9RGS8"/>
<keyword evidence="1" id="KW-0677">Repeat</keyword>
<dbReference type="Pfam" id="PF01535">
    <property type="entry name" value="PPR"/>
    <property type="match status" value="3"/>
</dbReference>
<dbReference type="STRING" id="3988.B9RGS8"/>
<dbReference type="InterPro" id="IPR046960">
    <property type="entry name" value="PPR_At4g14850-like_plant"/>
</dbReference>
<dbReference type="AlphaFoldDB" id="B9RGS8"/>
<dbReference type="NCBIfam" id="TIGR00756">
    <property type="entry name" value="PPR"/>
    <property type="match status" value="6"/>
</dbReference>
<evidence type="ECO:0000313" key="4">
    <source>
        <dbReference type="Proteomes" id="UP000008311"/>
    </source>
</evidence>
<dbReference type="PANTHER" id="PTHR47926">
    <property type="entry name" value="PENTATRICOPEPTIDE REPEAT-CONTAINING PROTEIN"/>
    <property type="match status" value="1"/>
</dbReference>
<feature type="repeat" description="PPR" evidence="2">
    <location>
        <begin position="296"/>
        <end position="326"/>
    </location>
</feature>
<accession>B9RGS8</accession>
<evidence type="ECO:0000256" key="2">
    <source>
        <dbReference type="PROSITE-ProRule" id="PRU00708"/>
    </source>
</evidence>